<feature type="region of interest" description="Disordered" evidence="1">
    <location>
        <begin position="1"/>
        <end position="64"/>
    </location>
</feature>
<accession>A0A0A9F3T1</accession>
<organism evidence="2">
    <name type="scientific">Arundo donax</name>
    <name type="common">Giant reed</name>
    <name type="synonym">Donax arundinaceus</name>
    <dbReference type="NCBI Taxonomy" id="35708"/>
    <lineage>
        <taxon>Eukaryota</taxon>
        <taxon>Viridiplantae</taxon>
        <taxon>Streptophyta</taxon>
        <taxon>Embryophyta</taxon>
        <taxon>Tracheophyta</taxon>
        <taxon>Spermatophyta</taxon>
        <taxon>Magnoliopsida</taxon>
        <taxon>Liliopsida</taxon>
        <taxon>Poales</taxon>
        <taxon>Poaceae</taxon>
        <taxon>PACMAD clade</taxon>
        <taxon>Arundinoideae</taxon>
        <taxon>Arundineae</taxon>
        <taxon>Arundo</taxon>
    </lineage>
</organism>
<proteinExistence type="predicted"/>
<feature type="compositionally biased region" description="Basic residues" evidence="1">
    <location>
        <begin position="1"/>
        <end position="15"/>
    </location>
</feature>
<evidence type="ECO:0000256" key="1">
    <source>
        <dbReference type="SAM" id="MobiDB-lite"/>
    </source>
</evidence>
<sequence length="64" mass="7393">MTPRRRRRPRRRGRQRSSPGTASWSRGHAGASLVLEHRAGPLRRAAAVQPGSWQQESNLLRRRR</sequence>
<reference evidence="2" key="1">
    <citation type="submission" date="2014-09" db="EMBL/GenBank/DDBJ databases">
        <authorList>
            <person name="Magalhaes I.L.F."/>
            <person name="Oliveira U."/>
            <person name="Santos F.R."/>
            <person name="Vidigal T.H.D.A."/>
            <person name="Brescovit A.D."/>
            <person name="Santos A.J."/>
        </authorList>
    </citation>
    <scope>NUCLEOTIDE SEQUENCE</scope>
    <source>
        <tissue evidence="2">Shoot tissue taken approximately 20 cm above the soil surface</tissue>
    </source>
</reference>
<protein>
    <submittedName>
        <fullName evidence="2">Uncharacterized protein</fullName>
    </submittedName>
</protein>
<dbReference type="EMBL" id="GBRH01192022">
    <property type="protein sequence ID" value="JAE05874.1"/>
    <property type="molecule type" value="Transcribed_RNA"/>
</dbReference>
<reference evidence="2" key="2">
    <citation type="journal article" date="2015" name="Data Brief">
        <title>Shoot transcriptome of the giant reed, Arundo donax.</title>
        <authorList>
            <person name="Barrero R.A."/>
            <person name="Guerrero F.D."/>
            <person name="Moolhuijzen P."/>
            <person name="Goolsby J.A."/>
            <person name="Tidwell J."/>
            <person name="Bellgard S.E."/>
            <person name="Bellgard M.I."/>
        </authorList>
    </citation>
    <scope>NUCLEOTIDE SEQUENCE</scope>
    <source>
        <tissue evidence="2">Shoot tissue taken approximately 20 cm above the soil surface</tissue>
    </source>
</reference>
<evidence type="ECO:0000313" key="2">
    <source>
        <dbReference type="EMBL" id="JAE05874.1"/>
    </source>
</evidence>
<dbReference type="AlphaFoldDB" id="A0A0A9F3T1"/>
<name>A0A0A9F3T1_ARUDO</name>